<sequence length="143" mass="17173">MQDEKCIVCGKIGEKHHIIFKCEGGLDFPLNYVYLCAEHHRGKNSPHKNKKVDIAYKLKFQNQLHNILLKKYYFMDELTKLLLLNPSQARTICKKFKLYKEGYKNEDIVKRLMGGKLYYDFMLDDYYDESWNIIDKFKEDYIV</sequence>
<dbReference type="OrthoDB" id="1936553at2"/>
<protein>
    <recommendedName>
        <fullName evidence="3">HNH endonuclease</fullName>
    </recommendedName>
</protein>
<evidence type="ECO:0000313" key="1">
    <source>
        <dbReference type="EMBL" id="SMC19922.1"/>
    </source>
</evidence>
<dbReference type="Proteomes" id="UP000192468">
    <property type="component" value="Unassembled WGS sequence"/>
</dbReference>
<dbReference type="Gene3D" id="1.10.30.50">
    <property type="match status" value="1"/>
</dbReference>
<dbReference type="STRING" id="1121291.SAMN02745134_00972"/>
<evidence type="ECO:0000313" key="2">
    <source>
        <dbReference type="Proteomes" id="UP000192468"/>
    </source>
</evidence>
<dbReference type="InterPro" id="IPR003615">
    <property type="entry name" value="HNH_nuc"/>
</dbReference>
<keyword evidence="2" id="KW-1185">Reference proteome</keyword>
<dbReference type="CDD" id="cd00085">
    <property type="entry name" value="HNHc"/>
    <property type="match status" value="1"/>
</dbReference>
<dbReference type="AlphaFoldDB" id="A0A1W1X7I5"/>
<evidence type="ECO:0008006" key="3">
    <source>
        <dbReference type="Google" id="ProtNLM"/>
    </source>
</evidence>
<name>A0A1W1X7I5_9CLOT</name>
<proteinExistence type="predicted"/>
<accession>A0A1W1X7I5</accession>
<organism evidence="1 2">
    <name type="scientific">Clostridium acidisoli DSM 12555</name>
    <dbReference type="NCBI Taxonomy" id="1121291"/>
    <lineage>
        <taxon>Bacteria</taxon>
        <taxon>Bacillati</taxon>
        <taxon>Bacillota</taxon>
        <taxon>Clostridia</taxon>
        <taxon>Eubacteriales</taxon>
        <taxon>Clostridiaceae</taxon>
        <taxon>Clostridium</taxon>
    </lineage>
</organism>
<dbReference type="EMBL" id="FWXH01000002">
    <property type="protein sequence ID" value="SMC19922.1"/>
    <property type="molecule type" value="Genomic_DNA"/>
</dbReference>
<dbReference type="RefSeq" id="WP_084114238.1">
    <property type="nucleotide sequence ID" value="NZ_FWXH01000002.1"/>
</dbReference>
<gene>
    <name evidence="1" type="ORF">SAMN02745134_00972</name>
</gene>
<reference evidence="1 2" key="1">
    <citation type="submission" date="2017-04" db="EMBL/GenBank/DDBJ databases">
        <authorList>
            <person name="Afonso C.L."/>
            <person name="Miller P.J."/>
            <person name="Scott M.A."/>
            <person name="Spackman E."/>
            <person name="Goraichik I."/>
            <person name="Dimitrov K.M."/>
            <person name="Suarez D.L."/>
            <person name="Swayne D.E."/>
        </authorList>
    </citation>
    <scope>NUCLEOTIDE SEQUENCE [LARGE SCALE GENOMIC DNA]</scope>
    <source>
        <strain evidence="1 2">DSM 12555</strain>
    </source>
</reference>